<organism evidence="1 2">
    <name type="scientific">Botryobasidium botryosum (strain FD-172 SS1)</name>
    <dbReference type="NCBI Taxonomy" id="930990"/>
    <lineage>
        <taxon>Eukaryota</taxon>
        <taxon>Fungi</taxon>
        <taxon>Dikarya</taxon>
        <taxon>Basidiomycota</taxon>
        <taxon>Agaricomycotina</taxon>
        <taxon>Agaricomycetes</taxon>
        <taxon>Cantharellales</taxon>
        <taxon>Botryobasidiaceae</taxon>
        <taxon>Botryobasidium</taxon>
    </lineage>
</organism>
<reference evidence="2" key="1">
    <citation type="journal article" date="2014" name="Proc. Natl. Acad. Sci. U.S.A.">
        <title>Extensive sampling of basidiomycete genomes demonstrates inadequacy of the white-rot/brown-rot paradigm for wood decay fungi.</title>
        <authorList>
            <person name="Riley R."/>
            <person name="Salamov A.A."/>
            <person name="Brown D.W."/>
            <person name="Nagy L.G."/>
            <person name="Floudas D."/>
            <person name="Held B.W."/>
            <person name="Levasseur A."/>
            <person name="Lombard V."/>
            <person name="Morin E."/>
            <person name="Otillar R."/>
            <person name="Lindquist E.A."/>
            <person name="Sun H."/>
            <person name="LaButti K.M."/>
            <person name="Schmutz J."/>
            <person name="Jabbour D."/>
            <person name="Luo H."/>
            <person name="Baker S.E."/>
            <person name="Pisabarro A.G."/>
            <person name="Walton J.D."/>
            <person name="Blanchette R.A."/>
            <person name="Henrissat B."/>
            <person name="Martin F."/>
            <person name="Cullen D."/>
            <person name="Hibbett D.S."/>
            <person name="Grigoriev I.V."/>
        </authorList>
    </citation>
    <scope>NUCLEOTIDE SEQUENCE [LARGE SCALE GENOMIC DNA]</scope>
    <source>
        <strain evidence="2">FD-172 SS1</strain>
    </source>
</reference>
<keyword evidence="2" id="KW-1185">Reference proteome</keyword>
<dbReference type="HOGENOM" id="CLU_197707_0_0_1"/>
<accession>A0A067MUP5</accession>
<dbReference type="Proteomes" id="UP000027195">
    <property type="component" value="Unassembled WGS sequence"/>
</dbReference>
<dbReference type="InParanoid" id="A0A067MUP5"/>
<name>A0A067MUP5_BOTB1</name>
<evidence type="ECO:0000313" key="1">
    <source>
        <dbReference type="EMBL" id="KDQ15286.1"/>
    </source>
</evidence>
<dbReference type="AlphaFoldDB" id="A0A067MUP5"/>
<sequence length="78" mass="8549">MVLGQHDAGSGYCSCCRAPLRRVSVSFFFVFSPSSRANANKFSSPARAPSRGHWHQVPALSSSYILYIPRPLLPLSPI</sequence>
<gene>
    <name evidence="1" type="ORF">BOTBODRAFT_297413</name>
</gene>
<protein>
    <submittedName>
        <fullName evidence="1">Uncharacterized protein</fullName>
    </submittedName>
</protein>
<proteinExistence type="predicted"/>
<evidence type="ECO:0000313" key="2">
    <source>
        <dbReference type="Proteomes" id="UP000027195"/>
    </source>
</evidence>
<dbReference type="EMBL" id="KL198033">
    <property type="protein sequence ID" value="KDQ15286.1"/>
    <property type="molecule type" value="Genomic_DNA"/>
</dbReference>